<dbReference type="InterPro" id="IPR051797">
    <property type="entry name" value="TrmB-like"/>
</dbReference>
<name>A0A955RS88_UNCKA</name>
<dbReference type="InterPro" id="IPR036388">
    <property type="entry name" value="WH-like_DNA-bd_sf"/>
</dbReference>
<reference evidence="2" key="2">
    <citation type="journal article" date="2021" name="Microbiome">
        <title>Successional dynamics and alternative stable states in a saline activated sludge microbial community over 9 years.</title>
        <authorList>
            <person name="Wang Y."/>
            <person name="Ye J."/>
            <person name="Ju F."/>
            <person name="Liu L."/>
            <person name="Boyd J.A."/>
            <person name="Deng Y."/>
            <person name="Parks D.H."/>
            <person name="Jiang X."/>
            <person name="Yin X."/>
            <person name="Woodcroft B.J."/>
            <person name="Tyson G.W."/>
            <person name="Hugenholtz P."/>
            <person name="Polz M.F."/>
            <person name="Zhang T."/>
        </authorList>
    </citation>
    <scope>NUCLEOTIDE SEQUENCE</scope>
    <source>
        <strain evidence="2">HKST-UBA03</strain>
    </source>
</reference>
<protein>
    <submittedName>
        <fullName evidence="2">Helix-turn-helix domain-containing protein</fullName>
    </submittedName>
</protein>
<evidence type="ECO:0000313" key="3">
    <source>
        <dbReference type="Proteomes" id="UP000751518"/>
    </source>
</evidence>
<dbReference type="EMBL" id="JAGQKZ010000041">
    <property type="protein sequence ID" value="MCA9392338.1"/>
    <property type="molecule type" value="Genomic_DNA"/>
</dbReference>
<organism evidence="2 3">
    <name type="scientific">candidate division WWE3 bacterium</name>
    <dbReference type="NCBI Taxonomy" id="2053526"/>
    <lineage>
        <taxon>Bacteria</taxon>
        <taxon>Katanobacteria</taxon>
    </lineage>
</organism>
<reference evidence="2" key="1">
    <citation type="submission" date="2020-04" db="EMBL/GenBank/DDBJ databases">
        <authorList>
            <person name="Zhang T."/>
        </authorList>
    </citation>
    <scope>NUCLEOTIDE SEQUENCE</scope>
    <source>
        <strain evidence="2">HKST-UBA03</strain>
    </source>
</reference>
<evidence type="ECO:0000259" key="1">
    <source>
        <dbReference type="Pfam" id="PF01978"/>
    </source>
</evidence>
<feature type="domain" description="Transcription regulator TrmB N-terminal" evidence="1">
    <location>
        <begin position="16"/>
        <end position="70"/>
    </location>
</feature>
<dbReference type="InterPro" id="IPR036390">
    <property type="entry name" value="WH_DNA-bd_sf"/>
</dbReference>
<dbReference type="Pfam" id="PF01978">
    <property type="entry name" value="TrmB"/>
    <property type="match status" value="1"/>
</dbReference>
<dbReference type="InterPro" id="IPR002831">
    <property type="entry name" value="Tscrpt_reg_TrmB_N"/>
</dbReference>
<sequence>MNRISKSVTTQILGLLDALGLTKDEARVYKTLLSFGPLTKLDLSRQSDINRTNVYRIVERLVKLGIVQELIEEHTTLVSPTGINEIRQMVEEQQRRTNLLVNNMPILESVFSDIQQLRDKQTRVVFYRGHEGIRQMAWNNLRAKGEIVGYTYRFYSEVLGKKMFKKWLEELIRKDLKIREIISDTYLNLKTIHPKEDVILESNCETRYISKDVLDYDHQLDIYNDVVAIYNWYEGEVFGVEIHNQKVAKLQKQLFEIVWKLAKPLDRSIGKND</sequence>
<dbReference type="Gene3D" id="1.10.10.10">
    <property type="entry name" value="Winged helix-like DNA-binding domain superfamily/Winged helix DNA-binding domain"/>
    <property type="match status" value="1"/>
</dbReference>
<proteinExistence type="predicted"/>
<dbReference type="Proteomes" id="UP000751518">
    <property type="component" value="Unassembled WGS sequence"/>
</dbReference>
<dbReference type="PANTHER" id="PTHR34293:SF1">
    <property type="entry name" value="HTH-TYPE TRANSCRIPTIONAL REGULATOR TRMBL2"/>
    <property type="match status" value="1"/>
</dbReference>
<dbReference type="SUPFAM" id="SSF46785">
    <property type="entry name" value="Winged helix' DNA-binding domain"/>
    <property type="match status" value="1"/>
</dbReference>
<gene>
    <name evidence="2" type="ORF">KC614_04005</name>
</gene>
<dbReference type="AlphaFoldDB" id="A0A955RS88"/>
<comment type="caution">
    <text evidence="2">The sequence shown here is derived from an EMBL/GenBank/DDBJ whole genome shotgun (WGS) entry which is preliminary data.</text>
</comment>
<evidence type="ECO:0000313" key="2">
    <source>
        <dbReference type="EMBL" id="MCA9392338.1"/>
    </source>
</evidence>
<dbReference type="PANTHER" id="PTHR34293">
    <property type="entry name" value="HTH-TYPE TRANSCRIPTIONAL REGULATOR TRMBL2"/>
    <property type="match status" value="1"/>
</dbReference>
<accession>A0A955RS88</accession>